<dbReference type="PANTHER" id="PTHR43245">
    <property type="entry name" value="BIFUNCTIONAL POLYMYXIN RESISTANCE PROTEIN ARNA"/>
    <property type="match status" value="1"/>
</dbReference>
<reference evidence="2 3" key="1">
    <citation type="submission" date="2019-03" db="EMBL/GenBank/DDBJ databases">
        <title>Genomic Encyclopedia of Type Strains, Phase IV (KMG-IV): sequencing the most valuable type-strain genomes for metagenomic binning, comparative biology and taxonomic classification.</title>
        <authorList>
            <person name="Goeker M."/>
        </authorList>
    </citation>
    <scope>NUCLEOTIDE SEQUENCE [LARGE SCALE GENOMIC DNA]</scope>
    <source>
        <strain evidence="2 3">DSM 102940</strain>
    </source>
</reference>
<evidence type="ECO:0000313" key="3">
    <source>
        <dbReference type="Proteomes" id="UP000294919"/>
    </source>
</evidence>
<accession>A0A4R2KBD7</accession>
<keyword evidence="3" id="KW-1185">Reference proteome</keyword>
<feature type="domain" description="NAD-dependent epimerase/dehydratase" evidence="1">
    <location>
        <begin position="3"/>
        <end position="228"/>
    </location>
</feature>
<evidence type="ECO:0000259" key="1">
    <source>
        <dbReference type="Pfam" id="PF01370"/>
    </source>
</evidence>
<dbReference type="InterPro" id="IPR036291">
    <property type="entry name" value="NAD(P)-bd_dom_sf"/>
</dbReference>
<organism evidence="2 3">
    <name type="scientific">Marinisporobacter balticus</name>
    <dbReference type="NCBI Taxonomy" id="2018667"/>
    <lineage>
        <taxon>Bacteria</taxon>
        <taxon>Bacillati</taxon>
        <taxon>Bacillota</taxon>
        <taxon>Clostridia</taxon>
        <taxon>Peptostreptococcales</taxon>
        <taxon>Thermotaleaceae</taxon>
        <taxon>Marinisporobacter</taxon>
    </lineage>
</organism>
<dbReference type="Gene3D" id="3.40.50.720">
    <property type="entry name" value="NAD(P)-binding Rossmann-like Domain"/>
    <property type="match status" value="1"/>
</dbReference>
<dbReference type="OrthoDB" id="9811743at2"/>
<comment type="caution">
    <text evidence="2">The sequence shown here is derived from an EMBL/GenBank/DDBJ whole genome shotgun (WGS) entry which is preliminary data.</text>
</comment>
<dbReference type="AlphaFoldDB" id="A0A4R2KBD7"/>
<dbReference type="Proteomes" id="UP000294919">
    <property type="component" value="Unassembled WGS sequence"/>
</dbReference>
<sequence>MNVLVTGATGFLGQKLAIRLKHMGYKVTGIGRNKIKGEMLKNYGIEFVSLDLGNKEQTVAVCKEKDYIFHCAALSSPWGKYEAFYKSNVLSTKNLIFGSKKTNIKRLIHVSTPSIYFDYKDKMNISEDSVLPQNPVNYYAQTKLLAENEINQAFKEGLSLVTIRPRALFGPGDTTILPRLIRANNKGSIPLINGGKAIIDTTYVENVVDALILCMNGSKDTLGKKYNITNDEPMALIDLLNKLFDKLDIHLKTKNISFHMAYRLAMVMEWISKYILKGKEPILTRYSVGVLSKNQTLDIENAKNDLGYIPKVGVDEGLDLFVEWLKGDGSWILS</sequence>
<dbReference type="RefSeq" id="WP_132247621.1">
    <property type="nucleotide sequence ID" value="NZ_SLWV01000032.1"/>
</dbReference>
<dbReference type="EMBL" id="SLWV01000032">
    <property type="protein sequence ID" value="TCO69357.1"/>
    <property type="molecule type" value="Genomic_DNA"/>
</dbReference>
<dbReference type="PANTHER" id="PTHR43245:SF51">
    <property type="entry name" value="SHORT CHAIN DEHYDROGENASE_REDUCTASE FAMILY 42E, MEMBER 2"/>
    <property type="match status" value="1"/>
</dbReference>
<dbReference type="InterPro" id="IPR050177">
    <property type="entry name" value="Lipid_A_modif_metabolic_enz"/>
</dbReference>
<evidence type="ECO:0000313" key="2">
    <source>
        <dbReference type="EMBL" id="TCO69357.1"/>
    </source>
</evidence>
<proteinExistence type="predicted"/>
<dbReference type="Pfam" id="PF01370">
    <property type="entry name" value="Epimerase"/>
    <property type="match status" value="1"/>
</dbReference>
<name>A0A4R2KBD7_9FIRM</name>
<gene>
    <name evidence="2" type="ORF">EV214_13223</name>
</gene>
<dbReference type="SUPFAM" id="SSF51735">
    <property type="entry name" value="NAD(P)-binding Rossmann-fold domains"/>
    <property type="match status" value="1"/>
</dbReference>
<dbReference type="InterPro" id="IPR001509">
    <property type="entry name" value="Epimerase_deHydtase"/>
</dbReference>
<protein>
    <submittedName>
        <fullName evidence="2">Nucleoside-diphosphate-sugar epimerase</fullName>
    </submittedName>
</protein>